<organism evidence="2 3">
    <name type="scientific">Heterodera trifolii</name>
    <dbReference type="NCBI Taxonomy" id="157864"/>
    <lineage>
        <taxon>Eukaryota</taxon>
        <taxon>Metazoa</taxon>
        <taxon>Ecdysozoa</taxon>
        <taxon>Nematoda</taxon>
        <taxon>Chromadorea</taxon>
        <taxon>Rhabditida</taxon>
        <taxon>Tylenchina</taxon>
        <taxon>Tylenchomorpha</taxon>
        <taxon>Tylenchoidea</taxon>
        <taxon>Heteroderidae</taxon>
        <taxon>Heteroderinae</taxon>
        <taxon>Heterodera</taxon>
    </lineage>
</organism>
<dbReference type="EMBL" id="JBICBT010001324">
    <property type="protein sequence ID" value="KAL3073108.1"/>
    <property type="molecule type" value="Genomic_DNA"/>
</dbReference>
<feature type="compositionally biased region" description="Polar residues" evidence="1">
    <location>
        <begin position="126"/>
        <end position="146"/>
    </location>
</feature>
<keyword evidence="3" id="KW-1185">Reference proteome</keyword>
<sequence length="231" mass="25604">MNDGGPGSEQSAQKELFLRLMANADYLQLTPGQQFSTFKWLAEDIASRGQKQLCAMLQLLRQYEQNIALSRSIARASGTDWDSEALLERMLAEPKYSELSQEAQWHIYKSLKDGAPAVPNSAEKGGQSQQRQQPSLSGQPTESMMATSGAERLAQKQKAAKRAKTSPPNFASQKHSSDKGSEMAAANGPQNEMANDGKRSELVGQLMANTEFLRMSPDDQWTIYRQMLQDN</sequence>
<evidence type="ECO:0000313" key="2">
    <source>
        <dbReference type="EMBL" id="KAL3073108.1"/>
    </source>
</evidence>
<proteinExistence type="predicted"/>
<name>A0ABD2I243_9BILA</name>
<gene>
    <name evidence="2" type="ORF">niasHT_035384</name>
</gene>
<dbReference type="AlphaFoldDB" id="A0ABD2I243"/>
<evidence type="ECO:0000256" key="1">
    <source>
        <dbReference type="SAM" id="MobiDB-lite"/>
    </source>
</evidence>
<reference evidence="2 3" key="1">
    <citation type="submission" date="2024-10" db="EMBL/GenBank/DDBJ databases">
        <authorList>
            <person name="Kim D."/>
        </authorList>
    </citation>
    <scope>NUCLEOTIDE SEQUENCE [LARGE SCALE GENOMIC DNA]</scope>
    <source>
        <strain evidence="2">BH-2024</strain>
    </source>
</reference>
<feature type="region of interest" description="Disordered" evidence="1">
    <location>
        <begin position="114"/>
        <end position="201"/>
    </location>
</feature>
<dbReference type="Proteomes" id="UP001620626">
    <property type="component" value="Unassembled WGS sequence"/>
</dbReference>
<protein>
    <submittedName>
        <fullName evidence="2">Uncharacterized protein</fullName>
    </submittedName>
</protein>
<evidence type="ECO:0000313" key="3">
    <source>
        <dbReference type="Proteomes" id="UP001620626"/>
    </source>
</evidence>
<accession>A0ABD2I243</accession>
<comment type="caution">
    <text evidence="2">The sequence shown here is derived from an EMBL/GenBank/DDBJ whole genome shotgun (WGS) entry which is preliminary data.</text>
</comment>